<dbReference type="Proteomes" id="UP001500755">
    <property type="component" value="Unassembled WGS sequence"/>
</dbReference>
<proteinExistence type="predicted"/>
<gene>
    <name evidence="2" type="ORF">GCM10009755_19660</name>
</gene>
<feature type="region of interest" description="Disordered" evidence="1">
    <location>
        <begin position="1"/>
        <end position="37"/>
    </location>
</feature>
<evidence type="ECO:0000313" key="2">
    <source>
        <dbReference type="EMBL" id="GAA2009145.1"/>
    </source>
</evidence>
<protein>
    <submittedName>
        <fullName evidence="2">Uncharacterized protein</fullName>
    </submittedName>
</protein>
<organism evidence="2 3">
    <name type="scientific">Brevibacterium samyangense</name>
    <dbReference type="NCBI Taxonomy" id="366888"/>
    <lineage>
        <taxon>Bacteria</taxon>
        <taxon>Bacillati</taxon>
        <taxon>Actinomycetota</taxon>
        <taxon>Actinomycetes</taxon>
        <taxon>Micrococcales</taxon>
        <taxon>Brevibacteriaceae</taxon>
        <taxon>Brevibacterium</taxon>
    </lineage>
</organism>
<evidence type="ECO:0000256" key="1">
    <source>
        <dbReference type="SAM" id="MobiDB-lite"/>
    </source>
</evidence>
<dbReference type="EMBL" id="BAAANO010000018">
    <property type="protein sequence ID" value="GAA2009145.1"/>
    <property type="molecule type" value="Genomic_DNA"/>
</dbReference>
<name>A0ABN2THM2_9MICO</name>
<reference evidence="2 3" key="1">
    <citation type="journal article" date="2019" name="Int. J. Syst. Evol. Microbiol.">
        <title>The Global Catalogue of Microorganisms (GCM) 10K type strain sequencing project: providing services to taxonomists for standard genome sequencing and annotation.</title>
        <authorList>
            <consortium name="The Broad Institute Genomics Platform"/>
            <consortium name="The Broad Institute Genome Sequencing Center for Infectious Disease"/>
            <person name="Wu L."/>
            <person name="Ma J."/>
        </authorList>
    </citation>
    <scope>NUCLEOTIDE SEQUENCE [LARGE SCALE GENOMIC DNA]</scope>
    <source>
        <strain evidence="2 3">JCM 14546</strain>
    </source>
</reference>
<keyword evidence="3" id="KW-1185">Reference proteome</keyword>
<comment type="caution">
    <text evidence="2">The sequence shown here is derived from an EMBL/GenBank/DDBJ whole genome shotgun (WGS) entry which is preliminary data.</text>
</comment>
<accession>A0ABN2THM2</accession>
<sequence>MRVREVDAVEGPAEMPVGGVEDPHAPKAIGTDGHGADAEVRRRSAERIRPPCEVGHTASVE</sequence>
<evidence type="ECO:0000313" key="3">
    <source>
        <dbReference type="Proteomes" id="UP001500755"/>
    </source>
</evidence>